<evidence type="ECO:0000256" key="2">
    <source>
        <dbReference type="ARBA" id="ARBA00022428"/>
    </source>
</evidence>
<accession>A0A4Q0Y002</accession>
<evidence type="ECO:0000313" key="6">
    <source>
        <dbReference type="Proteomes" id="UP000290191"/>
    </source>
</evidence>
<name>A0A4Q0Y002_9BACT</name>
<dbReference type="SUPFAM" id="SSF53850">
    <property type="entry name" value="Periplasmic binding protein-like II"/>
    <property type="match status" value="1"/>
</dbReference>
<evidence type="ECO:0000256" key="3">
    <source>
        <dbReference type="ARBA" id="ARBA00023239"/>
    </source>
</evidence>
<keyword evidence="2 4" id="KW-0474">Menaquinone biosynthesis</keyword>
<evidence type="ECO:0000256" key="1">
    <source>
        <dbReference type="ARBA" id="ARBA00004863"/>
    </source>
</evidence>
<dbReference type="AlphaFoldDB" id="A0A4Q0Y002"/>
<dbReference type="GO" id="GO:0016836">
    <property type="term" value="F:hydro-lyase activity"/>
    <property type="evidence" value="ECO:0007669"/>
    <property type="project" value="UniProtKB-UniRule"/>
</dbReference>
<comment type="caution">
    <text evidence="5">The sequence shown here is derived from an EMBL/GenBank/DDBJ whole genome shotgun (WGS) entry which is preliminary data.</text>
</comment>
<comment type="pathway">
    <text evidence="1 4">Quinol/quinone metabolism; menaquinone biosynthesis.</text>
</comment>
<dbReference type="Proteomes" id="UP000290191">
    <property type="component" value="Unassembled WGS sequence"/>
</dbReference>
<evidence type="ECO:0000256" key="4">
    <source>
        <dbReference type="HAMAP-Rule" id="MF_00995"/>
    </source>
</evidence>
<protein>
    <recommendedName>
        <fullName evidence="4">Chorismate dehydratase</fullName>
        <ecNumber evidence="4">4.2.1.151</ecNumber>
    </recommendedName>
    <alternativeName>
        <fullName evidence="4">Menaquinone biosynthetic enzyme MqnA</fullName>
    </alternativeName>
</protein>
<evidence type="ECO:0000313" key="5">
    <source>
        <dbReference type="EMBL" id="RXJ62923.1"/>
    </source>
</evidence>
<dbReference type="PANTHER" id="PTHR37690:SF1">
    <property type="entry name" value="CHORISMATE DEHYDRATASE"/>
    <property type="match status" value="1"/>
</dbReference>
<keyword evidence="6" id="KW-1185">Reference proteome</keyword>
<comment type="catalytic activity">
    <reaction evidence="4">
        <text>chorismate = 3-[(1-carboxyvinyl)-oxy]benzoate + H2O</text>
        <dbReference type="Rhea" id="RHEA:40051"/>
        <dbReference type="ChEBI" id="CHEBI:15377"/>
        <dbReference type="ChEBI" id="CHEBI:29748"/>
        <dbReference type="ChEBI" id="CHEBI:76981"/>
        <dbReference type="EC" id="4.2.1.151"/>
    </reaction>
</comment>
<dbReference type="RefSeq" id="WP_129082183.1">
    <property type="nucleotide sequence ID" value="NZ_CP041070.1"/>
</dbReference>
<dbReference type="UniPathway" id="UPA00079"/>
<dbReference type="HAMAP" id="MF_00995">
    <property type="entry name" value="MqnA"/>
    <property type="match status" value="1"/>
</dbReference>
<proteinExistence type="inferred from homology"/>
<organism evidence="5 6">
    <name type="scientific">Halarcobacter anaerophilus</name>
    <dbReference type="NCBI Taxonomy" id="877500"/>
    <lineage>
        <taxon>Bacteria</taxon>
        <taxon>Pseudomonadati</taxon>
        <taxon>Campylobacterota</taxon>
        <taxon>Epsilonproteobacteria</taxon>
        <taxon>Campylobacterales</taxon>
        <taxon>Arcobacteraceae</taxon>
        <taxon>Halarcobacter</taxon>
    </lineage>
</organism>
<comment type="similarity">
    <text evidence="4">Belongs to the MqnA/MqnD family. MqnA subfamily.</text>
</comment>
<dbReference type="GO" id="GO:0009234">
    <property type="term" value="P:menaquinone biosynthetic process"/>
    <property type="evidence" value="ECO:0007669"/>
    <property type="project" value="UniProtKB-UniRule"/>
</dbReference>
<gene>
    <name evidence="4" type="primary">mqnA</name>
    <name evidence="5" type="ORF">CRV06_08820</name>
</gene>
<dbReference type="Pfam" id="PF02621">
    <property type="entry name" value="VitK2_biosynth"/>
    <property type="match status" value="1"/>
</dbReference>
<sequence length="219" mass="25612">MIFAKIDFINLLPVHVFLKKRIQSSQIKSIINYKKSYPSKINKKLKKSKVDSAFVSSIASRGEKRLDYGIIARKNVRSVFLIPGKDKEDYQSQTSNALAKILNLHGEVLIGDKALKFFHENPDVETIDLAVEWEKKFNLPFVFATLCYRKNGKMLKNIMKDFKKRQIKIPQYILNEYSKRSNISNKNILEYLKLIDYDIRTKEKRAIKKFLSLTKQKGF</sequence>
<dbReference type="PANTHER" id="PTHR37690">
    <property type="entry name" value="CHORISMATE DEHYDRATASE"/>
    <property type="match status" value="1"/>
</dbReference>
<dbReference type="InterPro" id="IPR003773">
    <property type="entry name" value="Menaquinone_biosynth"/>
</dbReference>
<reference evidence="5 6" key="1">
    <citation type="submission" date="2017-10" db="EMBL/GenBank/DDBJ databases">
        <title>Genomics of the genus Arcobacter.</title>
        <authorList>
            <person name="Perez-Cataluna A."/>
            <person name="Figueras M.J."/>
        </authorList>
    </citation>
    <scope>NUCLEOTIDE SEQUENCE [LARGE SCALE GENOMIC DNA]</scope>
    <source>
        <strain evidence="5 6">DSM 24636</strain>
    </source>
</reference>
<comment type="function">
    <text evidence="4">Catalyzes the dehydration of chorismate into 3-[(1-carboxyvinyl)oxy]benzoate, a step in the biosynthesis of menaquinone (MK, vitamin K2).</text>
</comment>
<dbReference type="EMBL" id="PDKO01000006">
    <property type="protein sequence ID" value="RXJ62923.1"/>
    <property type="molecule type" value="Genomic_DNA"/>
</dbReference>
<dbReference type="OrthoDB" id="9810112at2"/>
<keyword evidence="3 4" id="KW-0456">Lyase</keyword>
<dbReference type="STRING" id="877500.GCA_000935065_01780"/>
<dbReference type="Gene3D" id="3.40.190.10">
    <property type="entry name" value="Periplasmic binding protein-like II"/>
    <property type="match status" value="2"/>
</dbReference>
<dbReference type="EC" id="4.2.1.151" evidence="4"/>
<dbReference type="InterPro" id="IPR030868">
    <property type="entry name" value="MqnA"/>
</dbReference>